<gene>
    <name evidence="10" type="ORF">AJ80_03487</name>
</gene>
<comment type="caution">
    <text evidence="10">The sequence shown here is derived from an EMBL/GenBank/DDBJ whole genome shotgun (WGS) entry which is preliminary data.</text>
</comment>
<evidence type="ECO:0000256" key="1">
    <source>
        <dbReference type="ARBA" id="ARBA00004123"/>
    </source>
</evidence>
<dbReference type="InterPro" id="IPR019680">
    <property type="entry name" value="Mediator_Med1"/>
</dbReference>
<feature type="domain" description="Mediator complex subunit Med1" evidence="9">
    <location>
        <begin position="135"/>
        <end position="557"/>
    </location>
</feature>
<name>A0A2B7YJC2_POLH7</name>
<evidence type="ECO:0000256" key="8">
    <source>
        <dbReference type="SAM" id="MobiDB-lite"/>
    </source>
</evidence>
<comment type="similarity">
    <text evidence="2 7">Belongs to the Mediator complex subunit 1 family.</text>
</comment>
<feature type="compositionally biased region" description="Polar residues" evidence="8">
    <location>
        <begin position="35"/>
        <end position="44"/>
    </location>
</feature>
<dbReference type="Proteomes" id="UP000224634">
    <property type="component" value="Unassembled WGS sequence"/>
</dbReference>
<evidence type="ECO:0000256" key="4">
    <source>
        <dbReference type="ARBA" id="ARBA00023159"/>
    </source>
</evidence>
<evidence type="ECO:0000313" key="11">
    <source>
        <dbReference type="Proteomes" id="UP000224634"/>
    </source>
</evidence>
<dbReference type="GO" id="GO:0045944">
    <property type="term" value="P:positive regulation of transcription by RNA polymerase II"/>
    <property type="evidence" value="ECO:0007669"/>
    <property type="project" value="UniProtKB-ARBA"/>
</dbReference>
<feature type="region of interest" description="Disordered" evidence="8">
    <location>
        <begin position="326"/>
        <end position="346"/>
    </location>
</feature>
<keyword evidence="5 7" id="KW-0804">Transcription</keyword>
<evidence type="ECO:0000256" key="2">
    <source>
        <dbReference type="ARBA" id="ARBA00006210"/>
    </source>
</evidence>
<dbReference type="GO" id="GO:0016592">
    <property type="term" value="C:mediator complex"/>
    <property type="evidence" value="ECO:0007669"/>
    <property type="project" value="InterPro"/>
</dbReference>
<dbReference type="Pfam" id="PF10744">
    <property type="entry name" value="Med1"/>
    <property type="match status" value="1"/>
</dbReference>
<comment type="subcellular location">
    <subcellularLocation>
        <location evidence="1 7">Nucleus</location>
    </subcellularLocation>
</comment>
<accession>A0A2B7YJC2</accession>
<dbReference type="STRING" id="1447883.A0A2B7YJC2"/>
<dbReference type="GO" id="GO:0003712">
    <property type="term" value="F:transcription coregulator activity"/>
    <property type="evidence" value="ECO:0007669"/>
    <property type="project" value="InterPro"/>
</dbReference>
<evidence type="ECO:0000256" key="3">
    <source>
        <dbReference type="ARBA" id="ARBA00023015"/>
    </source>
</evidence>
<dbReference type="AlphaFoldDB" id="A0A2B7YJC2"/>
<sequence length="739" mass="80593">MATPSGKNNPGATPSQFTSSPHPSAVPMGRPLSHKSPSMRTPSASGYGHQHRLSTSSHQHPTPLAATASAEDPISFSSPSALLALGLSGITPSPAGNDVLVGQGINDTDIPAIGISGLGMAGPRDLEEEKRRKLEEVVQLLRVRVAGRGVCREGVERLARLEGFECMWQDNDLTIAGNSVDLEIEFEPHADAVKDVNLKYATPEVQEGKRRDEASAVLLRDLVPSSPEGSEGFWKSLDGFHANLQHLAKLDKLSQAVNCFEAIEGVSESLRRIWETEKQRMLQKGPWEQVCRGSVGRPGMHKGRRIGLSLEYWVERRRLLDSQQIKQEDAMNLDQPSNNDKPVPAKKPVIWSTSIECEEGYPSFRVSKDWVASDVFTTMDTEQPGSGVDGSDTEIRLINWMDPPPTLVSSINTEPGSMDMLDQATPDCRFVAKLKPPVDVPILVASEIYRLLGVNLPQEFKLSAFDGLVVPTVNGPASADDDLLEIPGGRTSDRSIYTFTADGSPVTQDHAYTFHTFERVGGRTLRDLPFSHPRQLADILPILRQYALLRSILRTTFSTNREIKKEKNESKATNKFEAHKTDKPGVTFVSNVSPAVFKLNSMLSSGSSNSPGQFNIGVSSPSSTLAERPKSAERKIDVTLRTPMSASPSILLLFNVPGSPLHGRSQAITVNIEIGLNGHIVISDVAGLWESASDNGQDVKSEKQAFCQKLAAVLETGEDLGLLVEWMLRRIGKKNDNVA</sequence>
<reference evidence="10 11" key="1">
    <citation type="submission" date="2017-10" db="EMBL/GenBank/DDBJ databases">
        <title>Comparative genomics in systemic dimorphic fungi from Ajellomycetaceae.</title>
        <authorList>
            <person name="Munoz J.F."/>
            <person name="Mcewen J.G."/>
            <person name="Clay O.K."/>
            <person name="Cuomo C.A."/>
        </authorList>
    </citation>
    <scope>NUCLEOTIDE SEQUENCE [LARGE SCALE GENOMIC DNA]</scope>
    <source>
        <strain evidence="10 11">UAMH7299</strain>
    </source>
</reference>
<evidence type="ECO:0000256" key="6">
    <source>
        <dbReference type="ARBA" id="ARBA00023242"/>
    </source>
</evidence>
<keyword evidence="11" id="KW-1185">Reference proteome</keyword>
<dbReference type="PANTHER" id="PTHR35041">
    <property type="entry name" value="MEDIATOR OF RNA POLYMERASE II TRANSCRIPTION SUBUNIT 1"/>
    <property type="match status" value="1"/>
</dbReference>
<evidence type="ECO:0000256" key="7">
    <source>
        <dbReference type="RuleBase" id="RU364059"/>
    </source>
</evidence>
<keyword evidence="3 7" id="KW-0805">Transcription regulation</keyword>
<evidence type="ECO:0000313" key="10">
    <source>
        <dbReference type="EMBL" id="PGH20727.1"/>
    </source>
</evidence>
<feature type="region of interest" description="Disordered" evidence="8">
    <location>
        <begin position="1"/>
        <end position="71"/>
    </location>
</feature>
<proteinExistence type="inferred from homology"/>
<dbReference type="OrthoDB" id="1936100at2759"/>
<evidence type="ECO:0000259" key="9">
    <source>
        <dbReference type="Pfam" id="PF10744"/>
    </source>
</evidence>
<evidence type="ECO:0000256" key="5">
    <source>
        <dbReference type="ARBA" id="ARBA00023163"/>
    </source>
</evidence>
<keyword evidence="4 7" id="KW-0010">Activator</keyword>
<protein>
    <recommendedName>
        <fullName evidence="7">Mediator of RNA polymerase II transcription subunit 1</fullName>
    </recommendedName>
    <alternativeName>
        <fullName evidence="7">Mediator complex subunit 1</fullName>
    </alternativeName>
</protein>
<dbReference type="EMBL" id="PDNA01000039">
    <property type="protein sequence ID" value="PGH20727.1"/>
    <property type="molecule type" value="Genomic_DNA"/>
</dbReference>
<organism evidence="10 11">
    <name type="scientific">Polytolypa hystricis (strain UAMH7299)</name>
    <dbReference type="NCBI Taxonomy" id="1447883"/>
    <lineage>
        <taxon>Eukaryota</taxon>
        <taxon>Fungi</taxon>
        <taxon>Dikarya</taxon>
        <taxon>Ascomycota</taxon>
        <taxon>Pezizomycotina</taxon>
        <taxon>Eurotiomycetes</taxon>
        <taxon>Eurotiomycetidae</taxon>
        <taxon>Onygenales</taxon>
        <taxon>Onygenales incertae sedis</taxon>
        <taxon>Polytolypa</taxon>
    </lineage>
</organism>
<comment type="function">
    <text evidence="7">Component of the Mediator complex, a coactivator involved in the regulated transcription of nearly all RNA polymerase II-dependent genes. Mediator functions as a bridge to convey information from gene-specific regulatory proteins to the basal RNA polymerase II transcription machinery. Mediator is recruited to promoters by direct interactions with regulatory proteins and serves as a scaffold for the assembly of a functional preinitiation complex with RNA polymerase II and the general transcription factors.</text>
</comment>
<dbReference type="PANTHER" id="PTHR35041:SF4">
    <property type="entry name" value="MEDIATOR OF RNA POLYMERASE II TRANSCRIPTION SUBUNIT 1"/>
    <property type="match status" value="1"/>
</dbReference>
<keyword evidence="6 7" id="KW-0539">Nucleus</keyword>
<feature type="compositionally biased region" description="Polar residues" evidence="8">
    <location>
        <begin position="1"/>
        <end position="22"/>
    </location>
</feature>